<dbReference type="PANTHER" id="PTHR34273">
    <property type="entry name" value="METHYLTHIORIBOSE KINASE"/>
    <property type="match status" value="1"/>
</dbReference>
<dbReference type="EMBL" id="CP159218">
    <property type="protein sequence ID" value="XCG64511.1"/>
    <property type="molecule type" value="Genomic_DNA"/>
</dbReference>
<dbReference type="Gene3D" id="3.30.200.20">
    <property type="entry name" value="Phosphorylase Kinase, domain 1"/>
    <property type="match status" value="1"/>
</dbReference>
<evidence type="ECO:0000256" key="1">
    <source>
        <dbReference type="ARBA" id="ARBA00010165"/>
    </source>
</evidence>
<evidence type="ECO:0000256" key="4">
    <source>
        <dbReference type="ARBA" id="ARBA00022777"/>
    </source>
</evidence>
<dbReference type="NCBIfam" id="TIGR01767">
    <property type="entry name" value="MTRK"/>
    <property type="match status" value="1"/>
</dbReference>
<evidence type="ECO:0000256" key="3">
    <source>
        <dbReference type="ARBA" id="ARBA00022741"/>
    </source>
</evidence>
<dbReference type="PANTHER" id="PTHR34273:SF2">
    <property type="entry name" value="METHYLTHIORIBOSE KINASE"/>
    <property type="match status" value="1"/>
</dbReference>
<keyword evidence="4 6" id="KW-0418">Kinase</keyword>
<sequence length="410" mass="44059">MSGAGAPVAAVSGRTLTVASIPEYLAARPELAAQIEVAGLQVAEVGDGNLNQVFICRGRDGRNLVLKQALPYVRLIGPSWPMTEERAAREAHAIRIHAALSDRVCSVTYYDPDWFVLALEDLTDHTVLRAHLNEGNDIGSGDNGVAAVLGRHVADVCYGTSFLAMDPEPFRLAAAAAVNSELCELTEDVIFTEPFLGADRNSVGDPRVQELVDELQADPAWVGAAMRAKRRFLTVQEALLHGDLHSGSVFVRRAADAGGDPQWSVKTFDPEFSFYGPIGFDLGLLQANLLIAAVRAQVRGDTARAAALLTDVGTAWSAFADRFHALFADRARPSKFSDDFVDGWLADIHADTQAFAGCEMSRRVIGLAKVTDLESLPTQQYVVAATAVLRLTRSLLVDGGLPDDALSFSE</sequence>
<keyword evidence="2 6" id="KW-0808">Transferase</keyword>
<organism evidence="6">
    <name type="scientific">Nakamurella sp. A5-74</name>
    <dbReference type="NCBI Taxonomy" id="3158264"/>
    <lineage>
        <taxon>Bacteria</taxon>
        <taxon>Bacillati</taxon>
        <taxon>Actinomycetota</taxon>
        <taxon>Actinomycetes</taxon>
        <taxon>Nakamurellales</taxon>
        <taxon>Nakamurellaceae</taxon>
        <taxon>Nakamurella</taxon>
    </lineage>
</organism>
<dbReference type="Gene3D" id="3.90.1200.10">
    <property type="match status" value="1"/>
</dbReference>
<accession>A0AAU8DQR1</accession>
<proteinExistence type="inferred from homology"/>
<reference evidence="6" key="1">
    <citation type="submission" date="2024-05" db="EMBL/GenBank/DDBJ databases">
        <authorList>
            <person name="Cai S.Y."/>
            <person name="Jin L.M."/>
            <person name="Li H.R."/>
        </authorList>
    </citation>
    <scope>NUCLEOTIDE SEQUENCE</scope>
    <source>
        <strain evidence="6">A5-74</strain>
    </source>
</reference>
<dbReference type="AlphaFoldDB" id="A0AAU8DQR1"/>
<dbReference type="GO" id="GO:0046522">
    <property type="term" value="F:S-methyl-5-thioribose kinase activity"/>
    <property type="evidence" value="ECO:0007669"/>
    <property type="project" value="UniProtKB-EC"/>
</dbReference>
<dbReference type="InterPro" id="IPR009212">
    <property type="entry name" value="Methylthioribose_kinase"/>
</dbReference>
<protein>
    <submittedName>
        <fullName evidence="6">S-methyl-5-thioribose kinase</fullName>
        <ecNumber evidence="6">2.7.1.100</ecNumber>
    </submittedName>
</protein>
<name>A0AAU8DQR1_9ACTN</name>
<gene>
    <name evidence="6" type="primary">mtnK</name>
    <name evidence="6" type="ORF">ABLG96_03990</name>
</gene>
<dbReference type="RefSeq" id="WP_353650124.1">
    <property type="nucleotide sequence ID" value="NZ_CP159218.1"/>
</dbReference>
<dbReference type="EC" id="2.7.1.100" evidence="6"/>
<dbReference type="GO" id="GO:0005524">
    <property type="term" value="F:ATP binding"/>
    <property type="evidence" value="ECO:0007669"/>
    <property type="project" value="UniProtKB-KW"/>
</dbReference>
<dbReference type="SUPFAM" id="SSF56112">
    <property type="entry name" value="Protein kinase-like (PK-like)"/>
    <property type="match status" value="1"/>
</dbReference>
<evidence type="ECO:0000256" key="2">
    <source>
        <dbReference type="ARBA" id="ARBA00022679"/>
    </source>
</evidence>
<comment type="similarity">
    <text evidence="1">Belongs to the methylthioribose kinase family.</text>
</comment>
<keyword evidence="3" id="KW-0547">Nucleotide-binding</keyword>
<evidence type="ECO:0000313" key="6">
    <source>
        <dbReference type="EMBL" id="XCG64511.1"/>
    </source>
</evidence>
<evidence type="ECO:0000256" key="5">
    <source>
        <dbReference type="ARBA" id="ARBA00022840"/>
    </source>
</evidence>
<dbReference type="GO" id="GO:0009086">
    <property type="term" value="P:methionine biosynthetic process"/>
    <property type="evidence" value="ECO:0007669"/>
    <property type="project" value="InterPro"/>
</dbReference>
<dbReference type="InterPro" id="IPR011009">
    <property type="entry name" value="Kinase-like_dom_sf"/>
</dbReference>
<keyword evidence="5" id="KW-0067">ATP-binding</keyword>